<dbReference type="EMBL" id="BSRI01000002">
    <property type="protein sequence ID" value="GLV59696.1"/>
    <property type="molecule type" value="Genomic_DNA"/>
</dbReference>
<reference evidence="1 2" key="1">
    <citation type="submission" date="2023-02" db="EMBL/GenBank/DDBJ databases">
        <title>Dictyobacter halimunensis sp. nov., a new member of the class Ktedonobacteria from forest soil in a geothermal area.</title>
        <authorList>
            <person name="Rachmania M.K."/>
            <person name="Ningsih F."/>
            <person name="Sakai Y."/>
            <person name="Yabe S."/>
            <person name="Yokota A."/>
            <person name="Sjamsuridzal W."/>
        </authorList>
    </citation>
    <scope>NUCLEOTIDE SEQUENCE [LARGE SCALE GENOMIC DNA]</scope>
    <source>
        <strain evidence="1 2">S3.2.2.5</strain>
    </source>
</reference>
<name>A0ABQ6G1G6_9CHLR</name>
<protein>
    <recommendedName>
        <fullName evidence="3">Secreted protein</fullName>
    </recommendedName>
</protein>
<accession>A0ABQ6G1G6</accession>
<evidence type="ECO:0000313" key="1">
    <source>
        <dbReference type="EMBL" id="GLV59696.1"/>
    </source>
</evidence>
<comment type="caution">
    <text evidence="1">The sequence shown here is derived from an EMBL/GenBank/DDBJ whole genome shotgun (WGS) entry which is preliminary data.</text>
</comment>
<organism evidence="1 2">
    <name type="scientific">Dictyobacter halimunensis</name>
    <dbReference type="NCBI Taxonomy" id="3026934"/>
    <lineage>
        <taxon>Bacteria</taxon>
        <taxon>Bacillati</taxon>
        <taxon>Chloroflexota</taxon>
        <taxon>Ktedonobacteria</taxon>
        <taxon>Ktedonobacterales</taxon>
        <taxon>Dictyobacteraceae</taxon>
        <taxon>Dictyobacter</taxon>
    </lineage>
</organism>
<gene>
    <name evidence="1" type="ORF">KDH_65220</name>
</gene>
<proteinExistence type="predicted"/>
<dbReference type="Proteomes" id="UP001344906">
    <property type="component" value="Unassembled WGS sequence"/>
</dbReference>
<evidence type="ECO:0008006" key="3">
    <source>
        <dbReference type="Google" id="ProtNLM"/>
    </source>
</evidence>
<sequence>MSLTPVTLVARDRPRTRVRCAAALVLYGGASGAHLRTRRTTIQQTQEPRRCETSYKPQAMRMSARHILSNQIQ</sequence>
<keyword evidence="2" id="KW-1185">Reference proteome</keyword>
<evidence type="ECO:0000313" key="2">
    <source>
        <dbReference type="Proteomes" id="UP001344906"/>
    </source>
</evidence>